<accession>A0ABT3P3U6</accession>
<dbReference type="Gene3D" id="1.25.40.10">
    <property type="entry name" value="Tetratricopeptide repeat domain"/>
    <property type="match status" value="6"/>
</dbReference>
<dbReference type="InterPro" id="IPR014266">
    <property type="entry name" value="PEP-CTERM_TPR_PrsT"/>
</dbReference>
<dbReference type="EMBL" id="JAPFRD010000002">
    <property type="protein sequence ID" value="MCW8107428.1"/>
    <property type="molecule type" value="Genomic_DNA"/>
</dbReference>
<dbReference type="InterPro" id="IPR019734">
    <property type="entry name" value="TPR_rpt"/>
</dbReference>
<evidence type="ECO:0000256" key="2">
    <source>
        <dbReference type="SAM" id="SignalP"/>
    </source>
</evidence>
<dbReference type="PANTHER" id="PTHR12558">
    <property type="entry name" value="CELL DIVISION CYCLE 16,23,27"/>
    <property type="match status" value="1"/>
</dbReference>
<dbReference type="InterPro" id="IPR011990">
    <property type="entry name" value="TPR-like_helical_dom_sf"/>
</dbReference>
<dbReference type="Pfam" id="PF14559">
    <property type="entry name" value="TPR_19"/>
    <property type="match status" value="2"/>
</dbReference>
<dbReference type="Proteomes" id="UP001142810">
    <property type="component" value="Unassembled WGS sequence"/>
</dbReference>
<organism evidence="3 4">
    <name type="scientific">Alteromonas aquimaris</name>
    <dbReference type="NCBI Taxonomy" id="2998417"/>
    <lineage>
        <taxon>Bacteria</taxon>
        <taxon>Pseudomonadati</taxon>
        <taxon>Pseudomonadota</taxon>
        <taxon>Gammaproteobacteria</taxon>
        <taxon>Alteromonadales</taxon>
        <taxon>Alteromonadaceae</taxon>
        <taxon>Alteromonas/Salinimonas group</taxon>
        <taxon>Alteromonas</taxon>
    </lineage>
</organism>
<proteinExistence type="predicted"/>
<dbReference type="PROSITE" id="PS50005">
    <property type="entry name" value="TPR"/>
    <property type="match status" value="1"/>
</dbReference>
<name>A0ABT3P3U6_9ALTE</name>
<comment type="caution">
    <text evidence="3">The sequence shown here is derived from an EMBL/GenBank/DDBJ whole genome shotgun (WGS) entry which is preliminary data.</text>
</comment>
<dbReference type="NCBIfam" id="TIGR02917">
    <property type="entry name" value="PEP_TPR_lipo"/>
    <property type="match status" value="1"/>
</dbReference>
<dbReference type="PANTHER" id="PTHR12558:SF13">
    <property type="entry name" value="CELL DIVISION CYCLE PROTEIN 27 HOMOLOG"/>
    <property type="match status" value="1"/>
</dbReference>
<dbReference type="SMART" id="SM00028">
    <property type="entry name" value="TPR"/>
    <property type="match status" value="15"/>
</dbReference>
<feature type="chain" id="PRO_5047215682" evidence="2">
    <location>
        <begin position="22"/>
        <end position="928"/>
    </location>
</feature>
<feature type="signal peptide" evidence="2">
    <location>
        <begin position="1"/>
        <end position="21"/>
    </location>
</feature>
<dbReference type="SUPFAM" id="SSF48452">
    <property type="entry name" value="TPR-like"/>
    <property type="match status" value="4"/>
</dbReference>
<evidence type="ECO:0000256" key="1">
    <source>
        <dbReference type="PROSITE-ProRule" id="PRU00339"/>
    </source>
</evidence>
<gene>
    <name evidence="3" type="primary">prsT</name>
    <name evidence="3" type="ORF">OPS25_02785</name>
</gene>
<keyword evidence="4" id="KW-1185">Reference proteome</keyword>
<sequence>MKKALSVLFFTTALLISNVKATMADSYDKALLAFNEGEVQEAYILLKNVLQEDPAHLPSKLLMGRILLIDGHVRDAIVEFEEVLEAGADENLVLGPLARAYLFSGSYDKIYKLLRKRDLQRDTKLAIVLVAGTAYLRENAREKAIALYEKHLSMFDSSVALLTSLATLYLDENRLSEAEQLLTQAKQIRARDPDMLLVLAKLNEKRDEYDKGMELYRHAYTIAPDNPSVMRALASALVQRGKYSEATELVKKIEQETPGDIQNKLLKARILALTENHLEADKILTELSEQLSLLTDQQLNEKLELSLIAGVVAYINGNYDLASTSLSRYLSGRDATPELLGMLIDSLLRVGYVKDARKILEKHENLVVQNIQVASLACEFYLTIHRRFKCEQLMPAIVANFPDAPEITLLRAKILLNKGEREQALKVLNTTLANSETEEVLQLKTVLLSQQEAFDDALTYAKKLAEIEPNNTSYQVLFAEVLMRLGKFDQASNIIKNVLSQEPDMLGAVIAKARIAFANDDIEKANASIKKALELDKKNISVLLLAGQLHMIQNRPEQAIEHLVSAKSISKNDVRPRELLVSIYLQQKDYRSALGEINQLLGIDRLSAPYVLRKAEILIELDRKVDARKQLDIVYAHWQAQPQKLIQLSKLQILAGDKEAAEKSLISAVEYAQESIIPHLELARFFIHQGELEKAEIQVAKVVDVFGDTSNSLLIQGELNQEKERYPEAFSFYKAAHKADPQFTLAVIRMYELAQQGHLRDEMTTYLNSFIKTQPGNHFAKHLLADMYYIDRDFGQAAPLYESLVNEEGLANRHFVLNNLANIYATSDLEKAHSYIDRALSITPDSASLIDTKGWLLALSGEYKAALDKLRQSYTLNASSPSLHYHLAYTLAKLGRIEEALAVFEENKTFDKNFPEKDQAIALKNSLL</sequence>
<dbReference type="Pfam" id="PF12895">
    <property type="entry name" value="ANAPC3"/>
    <property type="match status" value="2"/>
</dbReference>
<feature type="repeat" description="TPR" evidence="1">
    <location>
        <begin position="193"/>
        <end position="226"/>
    </location>
</feature>
<evidence type="ECO:0000313" key="4">
    <source>
        <dbReference type="Proteomes" id="UP001142810"/>
    </source>
</evidence>
<keyword evidence="2" id="KW-0732">Signal</keyword>
<reference evidence="3" key="1">
    <citation type="submission" date="2022-11" db="EMBL/GenBank/DDBJ databases">
        <title>Alteromonas sp. nov., isolated from sea water of the Qingdao.</title>
        <authorList>
            <person name="Wang Q."/>
        </authorList>
    </citation>
    <scope>NUCLEOTIDE SEQUENCE</scope>
    <source>
        <strain evidence="3">ASW11-7</strain>
    </source>
</reference>
<dbReference type="RefSeq" id="WP_265616122.1">
    <property type="nucleotide sequence ID" value="NZ_JAPFRD010000002.1"/>
</dbReference>
<protein>
    <submittedName>
        <fullName evidence="3">PEP-CTERM system TPR-repeat protein PrsT</fullName>
    </submittedName>
</protein>
<evidence type="ECO:0000313" key="3">
    <source>
        <dbReference type="EMBL" id="MCW8107428.1"/>
    </source>
</evidence>
<keyword evidence="1" id="KW-0802">TPR repeat</keyword>